<evidence type="ECO:0000313" key="2">
    <source>
        <dbReference type="Proteomes" id="UP000308133"/>
    </source>
</evidence>
<name>A0A4U7AU78_9PEZI</name>
<gene>
    <name evidence="1" type="ORF">C1H76_7609</name>
</gene>
<reference evidence="1 2" key="1">
    <citation type="submission" date="2018-02" db="EMBL/GenBank/DDBJ databases">
        <title>Draft genome sequences of Elsinoe sp., causing black scab on jojoba.</title>
        <authorList>
            <person name="Stodart B."/>
            <person name="Jeffress S."/>
            <person name="Ash G."/>
            <person name="Arun Chinnappa K."/>
        </authorList>
    </citation>
    <scope>NUCLEOTIDE SEQUENCE [LARGE SCALE GENOMIC DNA]</scope>
    <source>
        <strain evidence="1 2">Hillstone_2</strain>
    </source>
</reference>
<dbReference type="AlphaFoldDB" id="A0A4U7AU78"/>
<accession>A0A4U7AU78</accession>
<sequence>MSLPTLRSLPQTYVSRTARELVTNYRLSYSGTEPNEKRHRPFYVVRTADHMQRTLTSIDEDTALEIEDPFLEDWRAELARVDYYKSNGKLPVLVASYLVDLWNSNKPGYLPYISISALPDYMADTLTETLSEQMRTAVQTGAGFDSQSDCDTEQLANASVGYLGDEDESELHDSDVSLSDMGIPGPDRVELVQDDRVYTFHIVRAQRSTESLPDVIEYGENVASFEIRRNSM</sequence>
<organism evidence="1 2">
    <name type="scientific">Elsinoe australis</name>
    <dbReference type="NCBI Taxonomy" id="40998"/>
    <lineage>
        <taxon>Eukaryota</taxon>
        <taxon>Fungi</taxon>
        <taxon>Dikarya</taxon>
        <taxon>Ascomycota</taxon>
        <taxon>Pezizomycotina</taxon>
        <taxon>Dothideomycetes</taxon>
        <taxon>Dothideomycetidae</taxon>
        <taxon>Myriangiales</taxon>
        <taxon>Elsinoaceae</taxon>
        <taxon>Elsinoe</taxon>
    </lineage>
</organism>
<proteinExistence type="predicted"/>
<protein>
    <submittedName>
        <fullName evidence="1">Uncharacterized protein</fullName>
    </submittedName>
</protein>
<dbReference type="Proteomes" id="UP000308133">
    <property type="component" value="Unassembled WGS sequence"/>
</dbReference>
<dbReference type="EMBL" id="PTQR01000098">
    <property type="protein sequence ID" value="TKX20220.1"/>
    <property type="molecule type" value="Genomic_DNA"/>
</dbReference>
<evidence type="ECO:0000313" key="1">
    <source>
        <dbReference type="EMBL" id="TKX20220.1"/>
    </source>
</evidence>
<comment type="caution">
    <text evidence="1">The sequence shown here is derived from an EMBL/GenBank/DDBJ whole genome shotgun (WGS) entry which is preliminary data.</text>
</comment>